<dbReference type="PANTHER" id="PTHR11067">
    <property type="entry name" value="INOSINE TRIPHOSPHATE PYROPHOSPHATASE/HAM1 PROTEIN"/>
    <property type="match status" value="1"/>
</dbReference>
<name>A0ABP5E7L5_9MICO</name>
<feature type="binding site" evidence="7">
    <location>
        <begin position="32"/>
        <end position="37"/>
    </location>
    <ligand>
        <name>substrate</name>
    </ligand>
</feature>
<feature type="binding site" evidence="7">
    <location>
        <position position="204"/>
    </location>
    <ligand>
        <name>substrate</name>
    </ligand>
</feature>
<evidence type="ECO:0000256" key="2">
    <source>
        <dbReference type="ARBA" id="ARBA00022723"/>
    </source>
</evidence>
<protein>
    <recommendedName>
        <fullName evidence="7">dITP/XTP pyrophosphatase</fullName>
        <ecNumber evidence="7">3.6.1.66</ecNumber>
    </recommendedName>
    <alternativeName>
        <fullName evidence="7">Non-canonical purine NTP pyrophosphatase</fullName>
    </alternativeName>
    <alternativeName>
        <fullName evidence="7">Non-standard purine NTP pyrophosphatase</fullName>
    </alternativeName>
    <alternativeName>
        <fullName evidence="7">Nucleoside-triphosphate diphosphatase</fullName>
    </alternativeName>
    <alternativeName>
        <fullName evidence="7">Nucleoside-triphosphate pyrophosphatase</fullName>
        <shortName evidence="7">NTPase</shortName>
    </alternativeName>
</protein>
<comment type="caution">
    <text evidence="9">The sequence shown here is derived from an EMBL/GenBank/DDBJ whole genome shotgun (WGS) entry which is preliminary data.</text>
</comment>
<keyword evidence="5 7" id="KW-0460">Magnesium</keyword>
<evidence type="ECO:0000256" key="6">
    <source>
        <dbReference type="ARBA" id="ARBA00023080"/>
    </source>
</evidence>
<feature type="binding site" evidence="7">
    <location>
        <begin position="177"/>
        <end position="180"/>
    </location>
    <ligand>
        <name>substrate</name>
    </ligand>
</feature>
<keyword evidence="6 7" id="KW-0546">Nucleotide metabolism</keyword>
<dbReference type="SUPFAM" id="SSF52972">
    <property type="entry name" value="ITPase-like"/>
    <property type="match status" value="1"/>
</dbReference>
<keyword evidence="4 7" id="KW-0378">Hydrolase</keyword>
<organism evidence="9 10">
    <name type="scientific">Microbacterium pumilum</name>
    <dbReference type="NCBI Taxonomy" id="344165"/>
    <lineage>
        <taxon>Bacteria</taxon>
        <taxon>Bacillati</taxon>
        <taxon>Actinomycetota</taxon>
        <taxon>Actinomycetes</taxon>
        <taxon>Micrococcales</taxon>
        <taxon>Microbacteriaceae</taxon>
        <taxon>Microbacterium</taxon>
    </lineage>
</organism>
<dbReference type="CDD" id="cd00515">
    <property type="entry name" value="HAM1"/>
    <property type="match status" value="1"/>
</dbReference>
<evidence type="ECO:0000256" key="3">
    <source>
        <dbReference type="ARBA" id="ARBA00022741"/>
    </source>
</evidence>
<evidence type="ECO:0000256" key="5">
    <source>
        <dbReference type="ARBA" id="ARBA00022842"/>
    </source>
</evidence>
<dbReference type="Pfam" id="PF01725">
    <property type="entry name" value="Ham1p_like"/>
    <property type="match status" value="1"/>
</dbReference>
<reference evidence="10" key="1">
    <citation type="journal article" date="2019" name="Int. J. Syst. Evol. Microbiol.">
        <title>The Global Catalogue of Microorganisms (GCM) 10K type strain sequencing project: providing services to taxonomists for standard genome sequencing and annotation.</title>
        <authorList>
            <consortium name="The Broad Institute Genomics Platform"/>
            <consortium name="The Broad Institute Genome Sequencing Center for Infectious Disease"/>
            <person name="Wu L."/>
            <person name="Ma J."/>
        </authorList>
    </citation>
    <scope>NUCLEOTIDE SEQUENCE [LARGE SCALE GENOMIC DNA]</scope>
    <source>
        <strain evidence="10">JCM 14902</strain>
    </source>
</reference>
<comment type="catalytic activity">
    <reaction evidence="7">
        <text>XTP + H2O = XMP + diphosphate + H(+)</text>
        <dbReference type="Rhea" id="RHEA:28610"/>
        <dbReference type="ChEBI" id="CHEBI:15377"/>
        <dbReference type="ChEBI" id="CHEBI:15378"/>
        <dbReference type="ChEBI" id="CHEBI:33019"/>
        <dbReference type="ChEBI" id="CHEBI:57464"/>
        <dbReference type="ChEBI" id="CHEBI:61314"/>
        <dbReference type="EC" id="3.6.1.66"/>
    </reaction>
</comment>
<feature type="binding site" evidence="7">
    <location>
        <position position="93"/>
    </location>
    <ligand>
        <name>substrate</name>
    </ligand>
</feature>
<sequence>MTARPEEMASAVADAEADAARGPNVRQIVLATHNAHKVQEFQAIVASSRPDLLVISYDGPEPVEDGVTFAENALIKARAAASHTGLPALADDSGICVDVLGGAPGVFSAYWAGHAKDAAANLNLLLDQLADIGDPQRTAQFVSTIALVVPGDASSEHVVEGVWPGRLALAAAGGGGFGYDPIFIPDGQDPAAERTVAEWSASEKNAASHRSRAFSELSPLLAAL</sequence>
<dbReference type="Proteomes" id="UP001500326">
    <property type="component" value="Unassembled WGS sequence"/>
</dbReference>
<feature type="active site" description="Proton acceptor" evidence="7">
    <location>
        <position position="92"/>
    </location>
</feature>
<dbReference type="InterPro" id="IPR029001">
    <property type="entry name" value="ITPase-like_fam"/>
</dbReference>
<keyword evidence="3 7" id="KW-0547">Nucleotide-binding</keyword>
<comment type="catalytic activity">
    <reaction evidence="7">
        <text>ITP + H2O = IMP + diphosphate + H(+)</text>
        <dbReference type="Rhea" id="RHEA:29399"/>
        <dbReference type="ChEBI" id="CHEBI:15377"/>
        <dbReference type="ChEBI" id="CHEBI:15378"/>
        <dbReference type="ChEBI" id="CHEBI:33019"/>
        <dbReference type="ChEBI" id="CHEBI:58053"/>
        <dbReference type="ChEBI" id="CHEBI:61402"/>
        <dbReference type="EC" id="3.6.1.66"/>
    </reaction>
</comment>
<feature type="binding site" evidence="7">
    <location>
        <position position="92"/>
    </location>
    <ligand>
        <name>Mg(2+)</name>
        <dbReference type="ChEBI" id="CHEBI:18420"/>
    </ligand>
</feature>
<evidence type="ECO:0000256" key="8">
    <source>
        <dbReference type="RuleBase" id="RU003781"/>
    </source>
</evidence>
<keyword evidence="10" id="KW-1185">Reference proteome</keyword>
<comment type="caution">
    <text evidence="7">Lacks conserved residue(s) required for the propagation of feature annotation.</text>
</comment>
<gene>
    <name evidence="9" type="primary">rdgB</name>
    <name evidence="9" type="ORF">GCM10009777_29500</name>
</gene>
<comment type="cofactor">
    <cofactor evidence="7">
        <name>Mg(2+)</name>
        <dbReference type="ChEBI" id="CHEBI:18420"/>
    </cofactor>
    <text evidence="7">Binds 1 Mg(2+) ion per subunit.</text>
</comment>
<evidence type="ECO:0000256" key="4">
    <source>
        <dbReference type="ARBA" id="ARBA00022801"/>
    </source>
</evidence>
<evidence type="ECO:0000313" key="9">
    <source>
        <dbReference type="EMBL" id="GAA1992127.1"/>
    </source>
</evidence>
<evidence type="ECO:0000256" key="1">
    <source>
        <dbReference type="ARBA" id="ARBA00008023"/>
    </source>
</evidence>
<dbReference type="EC" id="3.6.1.66" evidence="7"/>
<comment type="similarity">
    <text evidence="1 7 8">Belongs to the HAM1 NTPase family.</text>
</comment>
<comment type="subunit">
    <text evidence="7">Homodimer.</text>
</comment>
<evidence type="ECO:0000313" key="10">
    <source>
        <dbReference type="Proteomes" id="UP001500326"/>
    </source>
</evidence>
<accession>A0ABP5E7L5</accession>
<dbReference type="InterPro" id="IPR020922">
    <property type="entry name" value="dITP/XTP_pyrophosphatase"/>
</dbReference>
<dbReference type="EMBL" id="BAAAOH010000001">
    <property type="protein sequence ID" value="GAA1992127.1"/>
    <property type="molecule type" value="Genomic_DNA"/>
</dbReference>
<dbReference type="NCBIfam" id="TIGR00042">
    <property type="entry name" value="RdgB/HAM1 family non-canonical purine NTP pyrophosphatase"/>
    <property type="match status" value="1"/>
</dbReference>
<proteinExistence type="inferred from homology"/>
<dbReference type="Gene3D" id="3.90.950.10">
    <property type="match status" value="1"/>
</dbReference>
<evidence type="ECO:0000256" key="7">
    <source>
        <dbReference type="HAMAP-Rule" id="MF_01405"/>
    </source>
</evidence>
<feature type="binding site" evidence="7">
    <location>
        <begin position="209"/>
        <end position="210"/>
    </location>
    <ligand>
        <name>substrate</name>
    </ligand>
</feature>
<keyword evidence="2 7" id="KW-0479">Metal-binding</keyword>
<comment type="catalytic activity">
    <reaction evidence="7">
        <text>dITP + H2O = dIMP + diphosphate + H(+)</text>
        <dbReference type="Rhea" id="RHEA:28342"/>
        <dbReference type="ChEBI" id="CHEBI:15377"/>
        <dbReference type="ChEBI" id="CHEBI:15378"/>
        <dbReference type="ChEBI" id="CHEBI:33019"/>
        <dbReference type="ChEBI" id="CHEBI:61194"/>
        <dbReference type="ChEBI" id="CHEBI:61382"/>
        <dbReference type="EC" id="3.6.1.66"/>
    </reaction>
</comment>
<dbReference type="HAMAP" id="MF_01405">
    <property type="entry name" value="Non_canon_purine_NTPase"/>
    <property type="match status" value="1"/>
</dbReference>
<dbReference type="InterPro" id="IPR002637">
    <property type="entry name" value="RdgB/HAM1"/>
</dbReference>
<dbReference type="PANTHER" id="PTHR11067:SF9">
    <property type="entry name" value="INOSINE TRIPHOSPHATE PYROPHOSPHATASE"/>
    <property type="match status" value="1"/>
</dbReference>
<comment type="function">
    <text evidence="7">Pyrophosphatase that catalyzes the hydrolysis of nucleoside triphosphates to their monophosphate derivatives, with a high preference for the non-canonical purine nucleotides XTP (xanthosine triphosphate), dITP (deoxyinosine triphosphate) and ITP. Seems to function as a house-cleaning enzyme that removes non-canonical purine nucleotides from the nucleotide pool, thus preventing their incorporation into DNA/RNA and avoiding chromosomal lesions.</text>
</comment>